<dbReference type="OrthoDB" id="630895at2759"/>
<dbReference type="Pfam" id="PF04229">
    <property type="entry name" value="GrpB"/>
    <property type="match status" value="1"/>
</dbReference>
<dbReference type="EMBL" id="MCFJ01000025">
    <property type="protein sequence ID" value="ORY55881.1"/>
    <property type="molecule type" value="Genomic_DNA"/>
</dbReference>
<gene>
    <name evidence="1" type="ORF">BCR38DRAFT_379897</name>
</gene>
<dbReference type="InParanoid" id="A0A1Y2D9E2"/>
<dbReference type="Proteomes" id="UP000193689">
    <property type="component" value="Unassembled WGS sequence"/>
</dbReference>
<dbReference type="PANTHER" id="PTHR34822:SF1">
    <property type="entry name" value="GRPB FAMILY PROTEIN"/>
    <property type="match status" value="1"/>
</dbReference>
<evidence type="ECO:0000313" key="1">
    <source>
        <dbReference type="EMBL" id="ORY55881.1"/>
    </source>
</evidence>
<sequence>MPSAGDVTKHVDFDPGDVQMISTRPRRPIELVEPNLGWASSFVLIVQQIRAALEGRVVAIEHVGSTSIPGLAAKDIIDIDLIVADPTAEDEYVPDLEEAGFQFLLREPGWHQHRLFCLDEPCANIHVFGPDSPEVVRHRIFRNWLHQHEDDRRAYENVKRKAADASRKAAENMNQYTARKNGIIREILDRAFADQGLLNT</sequence>
<keyword evidence="2" id="KW-1185">Reference proteome</keyword>
<accession>A0A1Y2D9E2</accession>
<dbReference type="InterPro" id="IPR043519">
    <property type="entry name" value="NT_sf"/>
</dbReference>
<dbReference type="SUPFAM" id="SSF81301">
    <property type="entry name" value="Nucleotidyltransferase"/>
    <property type="match status" value="1"/>
</dbReference>
<comment type="caution">
    <text evidence="1">The sequence shown here is derived from an EMBL/GenBank/DDBJ whole genome shotgun (WGS) entry which is preliminary data.</text>
</comment>
<dbReference type="AlphaFoldDB" id="A0A1Y2D9E2"/>
<protein>
    <submittedName>
        <fullName evidence="1">GrpB domain protein</fullName>
    </submittedName>
</protein>
<proteinExistence type="predicted"/>
<dbReference type="GeneID" id="63773608"/>
<dbReference type="Gene3D" id="3.30.460.10">
    <property type="entry name" value="Beta Polymerase, domain 2"/>
    <property type="match status" value="1"/>
</dbReference>
<dbReference type="PANTHER" id="PTHR34822">
    <property type="entry name" value="GRPB DOMAIN PROTEIN (AFU_ORTHOLOGUE AFUA_1G01530)"/>
    <property type="match status" value="1"/>
</dbReference>
<evidence type="ECO:0000313" key="2">
    <source>
        <dbReference type="Proteomes" id="UP000193689"/>
    </source>
</evidence>
<dbReference type="InterPro" id="IPR007344">
    <property type="entry name" value="GrpB/CoaE"/>
</dbReference>
<dbReference type="RefSeq" id="XP_040709833.1">
    <property type="nucleotide sequence ID" value="XM_040857396.1"/>
</dbReference>
<name>A0A1Y2D9E2_9PEZI</name>
<organism evidence="1 2">
    <name type="scientific">Pseudomassariella vexata</name>
    <dbReference type="NCBI Taxonomy" id="1141098"/>
    <lineage>
        <taxon>Eukaryota</taxon>
        <taxon>Fungi</taxon>
        <taxon>Dikarya</taxon>
        <taxon>Ascomycota</taxon>
        <taxon>Pezizomycotina</taxon>
        <taxon>Sordariomycetes</taxon>
        <taxon>Xylariomycetidae</taxon>
        <taxon>Amphisphaeriales</taxon>
        <taxon>Pseudomassariaceae</taxon>
        <taxon>Pseudomassariella</taxon>
    </lineage>
</organism>
<reference evidence="1 2" key="1">
    <citation type="submission" date="2016-07" db="EMBL/GenBank/DDBJ databases">
        <title>Pervasive Adenine N6-methylation of Active Genes in Fungi.</title>
        <authorList>
            <consortium name="DOE Joint Genome Institute"/>
            <person name="Mondo S.J."/>
            <person name="Dannebaum R.O."/>
            <person name="Kuo R.C."/>
            <person name="Labutti K."/>
            <person name="Haridas S."/>
            <person name="Kuo A."/>
            <person name="Salamov A."/>
            <person name="Ahrendt S.R."/>
            <person name="Lipzen A."/>
            <person name="Sullivan W."/>
            <person name="Andreopoulos W.B."/>
            <person name="Clum A."/>
            <person name="Lindquist E."/>
            <person name="Daum C."/>
            <person name="Ramamoorthy G.K."/>
            <person name="Gryganskyi A."/>
            <person name="Culley D."/>
            <person name="Magnuson J.K."/>
            <person name="James T.Y."/>
            <person name="O'Malley M.A."/>
            <person name="Stajich J.E."/>
            <person name="Spatafora J.W."/>
            <person name="Visel A."/>
            <person name="Grigoriev I.V."/>
        </authorList>
    </citation>
    <scope>NUCLEOTIDE SEQUENCE [LARGE SCALE GENOMIC DNA]</scope>
    <source>
        <strain evidence="1 2">CBS 129021</strain>
    </source>
</reference>
<dbReference type="STRING" id="1141098.A0A1Y2D9E2"/>